<dbReference type="AlphaFoldDB" id="A0A915E8G7"/>
<organism evidence="1 2">
    <name type="scientific">Ditylenchus dipsaci</name>
    <dbReference type="NCBI Taxonomy" id="166011"/>
    <lineage>
        <taxon>Eukaryota</taxon>
        <taxon>Metazoa</taxon>
        <taxon>Ecdysozoa</taxon>
        <taxon>Nematoda</taxon>
        <taxon>Chromadorea</taxon>
        <taxon>Rhabditida</taxon>
        <taxon>Tylenchina</taxon>
        <taxon>Tylenchomorpha</taxon>
        <taxon>Sphaerularioidea</taxon>
        <taxon>Anguinidae</taxon>
        <taxon>Anguininae</taxon>
        <taxon>Ditylenchus</taxon>
    </lineage>
</organism>
<sequence length="126" mass="14435">MVATNYRNLITKSGYLTRKLEHTLELDNYSLNTSESTVPEQWTRTSFYVLLDLDKLFNPTNLDITVSSKGISELELRLGLDQRLGDLLERALPFAIRLEIACLARRFALIAGAITCFDWSLCMMER</sequence>
<dbReference type="Proteomes" id="UP000887574">
    <property type="component" value="Unplaced"/>
</dbReference>
<name>A0A915E8G7_9BILA</name>
<evidence type="ECO:0000313" key="1">
    <source>
        <dbReference type="Proteomes" id="UP000887574"/>
    </source>
</evidence>
<keyword evidence="1" id="KW-1185">Reference proteome</keyword>
<protein>
    <submittedName>
        <fullName evidence="2">Uncharacterized protein</fullName>
    </submittedName>
</protein>
<accession>A0A915E8G7</accession>
<evidence type="ECO:0000313" key="2">
    <source>
        <dbReference type="WBParaSite" id="jg3470"/>
    </source>
</evidence>
<dbReference type="WBParaSite" id="jg3470">
    <property type="protein sequence ID" value="jg3470"/>
    <property type="gene ID" value="jg3470"/>
</dbReference>
<reference evidence="2" key="1">
    <citation type="submission" date="2022-11" db="UniProtKB">
        <authorList>
            <consortium name="WormBaseParasite"/>
        </authorList>
    </citation>
    <scope>IDENTIFICATION</scope>
</reference>
<proteinExistence type="predicted"/>